<evidence type="ECO:0000313" key="3">
    <source>
        <dbReference type="Proteomes" id="UP001219037"/>
    </source>
</evidence>
<dbReference type="PANTHER" id="PTHR47396:SF1">
    <property type="entry name" value="ATP-DEPENDENT HELICASE IRC3-RELATED"/>
    <property type="match status" value="1"/>
</dbReference>
<accession>A0ABY8H369</accession>
<dbReference type="GO" id="GO:0004386">
    <property type="term" value="F:helicase activity"/>
    <property type="evidence" value="ECO:0007669"/>
    <property type="project" value="UniProtKB-KW"/>
</dbReference>
<sequence length="978" mass="111229">MSKALDNFPLATGLSRLVTPHIDDLVAGRDPEFLHQVTPTTAELLKFWFQQDYCDIRQLNFHEGQRAAILHVIYAHEVLGVTRLQDLYEAVARDAMLDGGVLGEVTRDRHQHPKYAAKMATGTGKTWVLNALLVWQYLNKVAAPDDSRFTSNFLLVAPGLIVYDRLLDSFQGKMVDGERDFSTSDIYKQSDLFIPENYRTQVFGFLRSSTVTKHDIGRKVTGGGLVAITNWHLLAGVEDPNFVDEDEDDAVTAPGEEVDAKKAASSFLPLTPGTASGNALETLDRRFARGGPLQALVDLPDLMVFNDEAHHIHEVKKAEEVTDVEWQKSLLEIAATKGSKFIQMDFSATPYNEVGSARNRKKQYFPHIVVDFDLTRAMRAGLVKSLALDKRKEVAALPLNFKAERDEQNKVSGLSDGQRTMLRAGLRKLQILENQFADVDPDKHPKLLVVCEDTAVTPHVEEFLLAEGLAQDDVLRIDSNKKGELKPKEWEPVRERLFNVDRHSQPRVIVSVLMLREGFDVNNICVIVPLRASQASILLEQTVGRGLRLMWRGNPAIDEKKQETRDRIAQRLEPTNFFDVLFVVEHPAFSEFYDELLDAGVAGEVDDDADDTPATGDVMNVDLRQGYQAYDFEVPIVIREADEELQAPVLNPRTFQKSKYQLDWLLQQVGEGDRFASHDAETGLQYGDYRVDGGVMTATGYNDYLSRMTTRISEAMSRNITKSAKQYKEFSRFPLMQTFRPHLAGWIDTYIRHRMFGEEFDPMENENWRVLLIEDVAHDIAGQFATRLTELESNQTSTDWLVDHRWTSEVKTIPVSLAGSIEVTKCIFPRQPFPLRGGGLERQFMEWLDQDTAVEAFIKVHEYRHDFVRRPYLKADGMPGQYSPDFLVRTDTDVYVVETKAQSALSDENVKRKKRAALDWCEKLNELPEEERDSRTWSYVLLGEKTVKDWRDKGATPVELLEFARLRPIDTATRQRLL</sequence>
<name>A0ABY8H369_9MICC</name>
<dbReference type="Gene3D" id="3.40.50.300">
    <property type="entry name" value="P-loop containing nucleotide triphosphate hydrolases"/>
    <property type="match status" value="1"/>
</dbReference>
<proteinExistence type="predicted"/>
<dbReference type="InterPro" id="IPR006935">
    <property type="entry name" value="Helicase/UvrB_N"/>
</dbReference>
<dbReference type="PANTHER" id="PTHR47396">
    <property type="entry name" value="TYPE I RESTRICTION ENZYME ECOKI R PROTEIN"/>
    <property type="match status" value="1"/>
</dbReference>
<keyword evidence="3" id="KW-1185">Reference proteome</keyword>
<evidence type="ECO:0000259" key="1">
    <source>
        <dbReference type="Pfam" id="PF04851"/>
    </source>
</evidence>
<keyword evidence="2" id="KW-0067">ATP-binding</keyword>
<keyword evidence="2" id="KW-0347">Helicase</keyword>
<dbReference type="InterPro" id="IPR027417">
    <property type="entry name" value="P-loop_NTPase"/>
</dbReference>
<dbReference type="EMBL" id="CP121252">
    <property type="protein sequence ID" value="WFP15564.1"/>
    <property type="molecule type" value="Genomic_DNA"/>
</dbReference>
<organism evidence="2 3">
    <name type="scientific">Citricoccus muralis</name>
    <dbReference type="NCBI Taxonomy" id="169134"/>
    <lineage>
        <taxon>Bacteria</taxon>
        <taxon>Bacillati</taxon>
        <taxon>Actinomycetota</taxon>
        <taxon>Actinomycetes</taxon>
        <taxon>Micrococcales</taxon>
        <taxon>Micrococcaceae</taxon>
        <taxon>Citricoccus</taxon>
    </lineage>
</organism>
<evidence type="ECO:0000313" key="2">
    <source>
        <dbReference type="EMBL" id="WFP15564.1"/>
    </source>
</evidence>
<dbReference type="Pfam" id="PF04851">
    <property type="entry name" value="ResIII"/>
    <property type="match status" value="1"/>
</dbReference>
<dbReference type="RefSeq" id="WP_278156416.1">
    <property type="nucleotide sequence ID" value="NZ_CP121252.1"/>
</dbReference>
<keyword evidence="2" id="KW-0547">Nucleotide-binding</keyword>
<dbReference type="InterPro" id="IPR050742">
    <property type="entry name" value="Helicase_Restrict-Modif_Enz"/>
</dbReference>
<keyword evidence="2" id="KW-0378">Hydrolase</keyword>
<dbReference type="Proteomes" id="UP001219037">
    <property type="component" value="Chromosome"/>
</dbReference>
<reference evidence="2 3" key="1">
    <citation type="submission" date="2023-04" db="EMBL/GenBank/DDBJ databases">
        <title>Funneling lignin-derived compounds into biodiesel using alkali-halophilic Citricoccus sp. P2.</title>
        <authorList>
            <person name="Luo C.-B."/>
        </authorList>
    </citation>
    <scope>NUCLEOTIDE SEQUENCE [LARGE SCALE GENOMIC DNA]</scope>
    <source>
        <strain evidence="2 3">P2</strain>
    </source>
</reference>
<gene>
    <name evidence="2" type="ORF">P8192_09095</name>
</gene>
<dbReference type="SUPFAM" id="SSF52540">
    <property type="entry name" value="P-loop containing nucleoside triphosphate hydrolases"/>
    <property type="match status" value="1"/>
</dbReference>
<protein>
    <submittedName>
        <fullName evidence="2">DEAD/DEAH box helicase family protein</fullName>
    </submittedName>
</protein>
<feature type="domain" description="Helicase/UvrB N-terminal" evidence="1">
    <location>
        <begin position="92"/>
        <end position="183"/>
    </location>
</feature>